<feature type="domain" description="BRE1-like coiled-coil containing" evidence="2">
    <location>
        <begin position="85"/>
        <end position="124"/>
    </location>
</feature>
<dbReference type="Pfam" id="PF26095">
    <property type="entry name" value="CC_Bre1"/>
    <property type="match status" value="1"/>
</dbReference>
<feature type="compositionally biased region" description="Basic and acidic residues" evidence="1">
    <location>
        <begin position="231"/>
        <end position="245"/>
    </location>
</feature>
<feature type="compositionally biased region" description="Polar residues" evidence="1">
    <location>
        <begin position="1"/>
        <end position="11"/>
    </location>
</feature>
<evidence type="ECO:0000259" key="2">
    <source>
        <dbReference type="Pfam" id="PF26095"/>
    </source>
</evidence>
<feature type="region of interest" description="Disordered" evidence="1">
    <location>
        <begin position="142"/>
        <end position="245"/>
    </location>
</feature>
<dbReference type="InterPro" id="IPR058643">
    <property type="entry name" value="BRE1-like_CC"/>
</dbReference>
<protein>
    <recommendedName>
        <fullName evidence="2">BRE1-like coiled-coil containing domain-containing protein</fullName>
    </recommendedName>
</protein>
<evidence type="ECO:0000256" key="1">
    <source>
        <dbReference type="SAM" id="MobiDB-lite"/>
    </source>
</evidence>
<sequence>MPLATTPSRPSTLAKMEDRKRPAVSSTDDMAPPSKRVAVNGSKVKEDAPEMKEESWIEAYTKGAIFRQMQEYSRKAATAESRLEELHKRSVHHDDHLRIIDAWWRQVLEELEYLAETNVSTMSGASGQFSRKLAPCGHKLTLSRRPPLFQRRQLQGPPRLPKAFAGQGEIYQIKSRSSSEQTSCAARHNHTRRRSTRSQDHRPACCPERISPQVGSPKQRKGTAFGAAQRSDPEILQGRKEARPR</sequence>
<dbReference type="OrthoDB" id="654191at2759"/>
<dbReference type="Proteomes" id="UP000813444">
    <property type="component" value="Unassembled WGS sequence"/>
</dbReference>
<reference evidence="3" key="1">
    <citation type="journal article" date="2021" name="Nat. Commun.">
        <title>Genetic determinants of endophytism in the Arabidopsis root mycobiome.</title>
        <authorList>
            <person name="Mesny F."/>
            <person name="Miyauchi S."/>
            <person name="Thiergart T."/>
            <person name="Pickel B."/>
            <person name="Atanasova L."/>
            <person name="Karlsson M."/>
            <person name="Huettel B."/>
            <person name="Barry K.W."/>
            <person name="Haridas S."/>
            <person name="Chen C."/>
            <person name="Bauer D."/>
            <person name="Andreopoulos W."/>
            <person name="Pangilinan J."/>
            <person name="LaButti K."/>
            <person name="Riley R."/>
            <person name="Lipzen A."/>
            <person name="Clum A."/>
            <person name="Drula E."/>
            <person name="Henrissat B."/>
            <person name="Kohler A."/>
            <person name="Grigoriev I.V."/>
            <person name="Martin F.M."/>
            <person name="Hacquard S."/>
        </authorList>
    </citation>
    <scope>NUCLEOTIDE SEQUENCE</scope>
    <source>
        <strain evidence="3">MPI-CAGE-CH-0235</strain>
    </source>
</reference>
<gene>
    <name evidence="3" type="ORF">B0I35DRAFT_37159</name>
</gene>
<feature type="compositionally biased region" description="Polar residues" evidence="1">
    <location>
        <begin position="174"/>
        <end position="184"/>
    </location>
</feature>
<dbReference type="AlphaFoldDB" id="A0A8K0T5E2"/>
<feature type="compositionally biased region" description="Basic residues" evidence="1">
    <location>
        <begin position="187"/>
        <end position="196"/>
    </location>
</feature>
<feature type="compositionally biased region" description="Low complexity" evidence="1">
    <location>
        <begin position="144"/>
        <end position="157"/>
    </location>
</feature>
<accession>A0A8K0T5E2</accession>
<feature type="region of interest" description="Disordered" evidence="1">
    <location>
        <begin position="1"/>
        <end position="53"/>
    </location>
</feature>
<organism evidence="3 4">
    <name type="scientific">Stachybotrys elegans</name>
    <dbReference type="NCBI Taxonomy" id="80388"/>
    <lineage>
        <taxon>Eukaryota</taxon>
        <taxon>Fungi</taxon>
        <taxon>Dikarya</taxon>
        <taxon>Ascomycota</taxon>
        <taxon>Pezizomycotina</taxon>
        <taxon>Sordariomycetes</taxon>
        <taxon>Hypocreomycetidae</taxon>
        <taxon>Hypocreales</taxon>
        <taxon>Stachybotryaceae</taxon>
        <taxon>Stachybotrys</taxon>
    </lineage>
</organism>
<evidence type="ECO:0000313" key="4">
    <source>
        <dbReference type="Proteomes" id="UP000813444"/>
    </source>
</evidence>
<keyword evidence="4" id="KW-1185">Reference proteome</keyword>
<feature type="compositionally biased region" description="Basic and acidic residues" evidence="1">
    <location>
        <begin position="43"/>
        <end position="53"/>
    </location>
</feature>
<evidence type="ECO:0000313" key="3">
    <source>
        <dbReference type="EMBL" id="KAH7329140.1"/>
    </source>
</evidence>
<dbReference type="EMBL" id="JAGPNK010000001">
    <property type="protein sequence ID" value="KAH7329140.1"/>
    <property type="molecule type" value="Genomic_DNA"/>
</dbReference>
<name>A0A8K0T5E2_9HYPO</name>
<comment type="caution">
    <text evidence="3">The sequence shown here is derived from an EMBL/GenBank/DDBJ whole genome shotgun (WGS) entry which is preliminary data.</text>
</comment>
<proteinExistence type="predicted"/>